<comment type="catalytic activity">
    <reaction evidence="13">
        <text>adenylyl-molybdopterin + molybdate = Mo-molybdopterin + AMP + H(+)</text>
        <dbReference type="Rhea" id="RHEA:35047"/>
        <dbReference type="ChEBI" id="CHEBI:15378"/>
        <dbReference type="ChEBI" id="CHEBI:36264"/>
        <dbReference type="ChEBI" id="CHEBI:62727"/>
        <dbReference type="ChEBI" id="CHEBI:71302"/>
        <dbReference type="ChEBI" id="CHEBI:456215"/>
        <dbReference type="EC" id="2.10.1.1"/>
    </reaction>
</comment>
<dbReference type="EC" id="2.10.1.1" evidence="6 14"/>
<dbReference type="Proteomes" id="UP000503399">
    <property type="component" value="Chromosome"/>
</dbReference>
<evidence type="ECO:0000256" key="2">
    <source>
        <dbReference type="ARBA" id="ARBA00002901"/>
    </source>
</evidence>
<keyword evidence="9 14" id="KW-0808">Transferase</keyword>
<evidence type="ECO:0000256" key="11">
    <source>
        <dbReference type="ARBA" id="ARBA00022842"/>
    </source>
</evidence>
<dbReference type="CDD" id="cd00887">
    <property type="entry name" value="MoeA"/>
    <property type="match status" value="1"/>
</dbReference>
<evidence type="ECO:0000259" key="15">
    <source>
        <dbReference type="SMART" id="SM00852"/>
    </source>
</evidence>
<dbReference type="AlphaFoldDB" id="A0A6F8ZJR7"/>
<evidence type="ECO:0000256" key="6">
    <source>
        <dbReference type="ARBA" id="ARBA00013269"/>
    </source>
</evidence>
<keyword evidence="10 14" id="KW-0479">Metal-binding</keyword>
<dbReference type="GO" id="GO:0006777">
    <property type="term" value="P:Mo-molybdopterin cofactor biosynthetic process"/>
    <property type="evidence" value="ECO:0007669"/>
    <property type="project" value="UniProtKB-UniRule"/>
</dbReference>
<dbReference type="FunFam" id="3.40.980.10:FF:000004">
    <property type="entry name" value="Molybdopterin molybdenumtransferase"/>
    <property type="match status" value="1"/>
</dbReference>
<keyword evidence="8 14" id="KW-0500">Molybdenum</keyword>
<dbReference type="InterPro" id="IPR036425">
    <property type="entry name" value="MoaB/Mog-like_dom_sf"/>
</dbReference>
<evidence type="ECO:0000313" key="17">
    <source>
        <dbReference type="Proteomes" id="UP000503399"/>
    </source>
</evidence>
<reference evidence="16 17" key="1">
    <citation type="submission" date="2020-02" db="EMBL/GenBank/DDBJ databases">
        <authorList>
            <person name="Hogendoorn C."/>
        </authorList>
    </citation>
    <scope>NUCLEOTIDE SEQUENCE [LARGE SCALE GENOMIC DNA]</scope>
    <source>
        <strain evidence="16">R501</strain>
    </source>
</reference>
<dbReference type="SUPFAM" id="SSF53218">
    <property type="entry name" value="Molybdenum cofactor biosynthesis proteins"/>
    <property type="match status" value="1"/>
</dbReference>
<evidence type="ECO:0000313" key="16">
    <source>
        <dbReference type="EMBL" id="CAB1130010.1"/>
    </source>
</evidence>
<comment type="cofactor">
    <cofactor evidence="1 14">
        <name>Mg(2+)</name>
        <dbReference type="ChEBI" id="CHEBI:18420"/>
    </cofactor>
</comment>
<dbReference type="SUPFAM" id="SSF63882">
    <property type="entry name" value="MoeA N-terminal region -like"/>
    <property type="match status" value="1"/>
</dbReference>
<dbReference type="GO" id="GO:0061599">
    <property type="term" value="F:molybdopterin molybdotransferase activity"/>
    <property type="evidence" value="ECO:0007669"/>
    <property type="project" value="UniProtKB-UniRule"/>
</dbReference>
<dbReference type="Pfam" id="PF03453">
    <property type="entry name" value="MoeA_N"/>
    <property type="match status" value="1"/>
</dbReference>
<keyword evidence="12 14" id="KW-0501">Molybdenum cofactor biosynthesis</keyword>
<dbReference type="Pfam" id="PF03454">
    <property type="entry name" value="MoeA_C"/>
    <property type="match status" value="1"/>
</dbReference>
<dbReference type="Pfam" id="PF00994">
    <property type="entry name" value="MoCF_biosynth"/>
    <property type="match status" value="1"/>
</dbReference>
<dbReference type="EMBL" id="LR778114">
    <property type="protein sequence ID" value="CAB1130010.1"/>
    <property type="molecule type" value="Genomic_DNA"/>
</dbReference>
<dbReference type="NCBIfam" id="TIGR00177">
    <property type="entry name" value="molyb_syn"/>
    <property type="match status" value="1"/>
</dbReference>
<dbReference type="InterPro" id="IPR001453">
    <property type="entry name" value="MoaB/Mog_dom"/>
</dbReference>
<dbReference type="FunFam" id="2.170.190.11:FF:000001">
    <property type="entry name" value="Molybdopterin molybdenumtransferase"/>
    <property type="match status" value="1"/>
</dbReference>
<dbReference type="KEGG" id="hfv:R50_2518"/>
<evidence type="ECO:0000256" key="10">
    <source>
        <dbReference type="ARBA" id="ARBA00022723"/>
    </source>
</evidence>
<dbReference type="InterPro" id="IPR005111">
    <property type="entry name" value="MoeA_C_domain_IV"/>
</dbReference>
<dbReference type="InterPro" id="IPR008284">
    <property type="entry name" value="MoCF_biosynth_CS"/>
</dbReference>
<dbReference type="GO" id="GO:0046872">
    <property type="term" value="F:metal ion binding"/>
    <property type="evidence" value="ECO:0007669"/>
    <property type="project" value="UniProtKB-UniRule"/>
</dbReference>
<dbReference type="Gene3D" id="3.90.105.10">
    <property type="entry name" value="Molybdopterin biosynthesis moea protein, domain 2"/>
    <property type="match status" value="1"/>
</dbReference>
<dbReference type="InterPro" id="IPR038987">
    <property type="entry name" value="MoeA-like"/>
</dbReference>
<dbReference type="NCBIfam" id="NF045515">
    <property type="entry name" value="Glp_gephyrin"/>
    <property type="match status" value="1"/>
</dbReference>
<keyword evidence="17" id="KW-1185">Reference proteome</keyword>
<dbReference type="SMART" id="SM00852">
    <property type="entry name" value="MoCF_biosynth"/>
    <property type="match status" value="1"/>
</dbReference>
<name>A0A6F8ZJR7_9FIRM</name>
<keyword evidence="11 14" id="KW-0460">Magnesium</keyword>
<evidence type="ECO:0000256" key="14">
    <source>
        <dbReference type="RuleBase" id="RU365090"/>
    </source>
</evidence>
<evidence type="ECO:0000256" key="8">
    <source>
        <dbReference type="ARBA" id="ARBA00022505"/>
    </source>
</evidence>
<dbReference type="Gene3D" id="2.170.190.11">
    <property type="entry name" value="Molybdopterin biosynthesis moea protein, domain 3"/>
    <property type="match status" value="1"/>
</dbReference>
<protein>
    <recommendedName>
        <fullName evidence="7 14">Molybdopterin molybdenumtransferase</fullName>
        <ecNumber evidence="6 14">2.10.1.1</ecNumber>
    </recommendedName>
</protein>
<evidence type="ECO:0000256" key="12">
    <source>
        <dbReference type="ARBA" id="ARBA00023150"/>
    </source>
</evidence>
<evidence type="ECO:0000256" key="9">
    <source>
        <dbReference type="ARBA" id="ARBA00022679"/>
    </source>
</evidence>
<feature type="domain" description="MoaB/Mog" evidence="15">
    <location>
        <begin position="188"/>
        <end position="325"/>
    </location>
</feature>
<comment type="function">
    <text evidence="2 14">Catalyzes the insertion of molybdate into adenylated molybdopterin with the concomitant release of AMP.</text>
</comment>
<evidence type="ECO:0000256" key="5">
    <source>
        <dbReference type="ARBA" id="ARBA00010763"/>
    </source>
</evidence>
<evidence type="ECO:0000256" key="4">
    <source>
        <dbReference type="ARBA" id="ARBA00005046"/>
    </source>
</evidence>
<evidence type="ECO:0000256" key="13">
    <source>
        <dbReference type="ARBA" id="ARBA00047317"/>
    </source>
</evidence>
<sequence length="410" mass="43104">MLMSVEEAQHRILDGVVPPPPESRSLSELLQEAGRAWPRILAAPLVAEADVPPFANSSMDGFAVRAADVAGAAVRPVTLRVIGRTGAGHLPPGPLEPGTAVQVMTGAPLPAGADAVVPVEWTRMQAGAATVTILQPVRAGSHVRPRGQDMRQGSRVLEAGTRLDPPVLGIAASLGAVRLPVYPRPRVAIVSTGDELVDPGQIPGPGQIRNSNAYALAAAVAQAGGEPRILPPLPDRLPAITAGLAEAARSAAVVVSSGGVSVGDYDFVKPALEQLGRLEFWRVNVKPGKPLAVGHVLDRPFLGLPGNPVSALVTFELFVRPLLLRLQGVQAWQRPRLQLPLGEDLEETSGRRQFLRCRMPERDGHRVVVLTGPQGSAIQTSWLGAEGLADIPAGAGPLRAGTPVTVWWLR</sequence>
<evidence type="ECO:0000256" key="7">
    <source>
        <dbReference type="ARBA" id="ARBA00021108"/>
    </source>
</evidence>
<dbReference type="UniPathway" id="UPA00344"/>
<gene>
    <name evidence="16" type="primary">moeA</name>
    <name evidence="16" type="ORF">R50_2518</name>
</gene>
<evidence type="ECO:0000256" key="1">
    <source>
        <dbReference type="ARBA" id="ARBA00001946"/>
    </source>
</evidence>
<dbReference type="InterPro" id="IPR036688">
    <property type="entry name" value="MoeA_C_domain_IV_sf"/>
</dbReference>
<comment type="function">
    <text evidence="3">May be involved in the biosynthesis of molybdopterin.</text>
</comment>
<accession>A0A6F8ZJR7</accession>
<dbReference type="PROSITE" id="PS01079">
    <property type="entry name" value="MOCF_BIOSYNTHESIS_2"/>
    <property type="match status" value="1"/>
</dbReference>
<dbReference type="GO" id="GO:0005829">
    <property type="term" value="C:cytosol"/>
    <property type="evidence" value="ECO:0007669"/>
    <property type="project" value="TreeGrafter"/>
</dbReference>
<dbReference type="Gene3D" id="3.40.980.10">
    <property type="entry name" value="MoaB/Mog-like domain"/>
    <property type="match status" value="1"/>
</dbReference>
<dbReference type="Gene3D" id="2.40.340.10">
    <property type="entry name" value="MoeA, C-terminal, domain IV"/>
    <property type="match status" value="1"/>
</dbReference>
<dbReference type="InterPro" id="IPR005110">
    <property type="entry name" value="MoeA_linker/N"/>
</dbReference>
<proteinExistence type="inferred from homology"/>
<comment type="pathway">
    <text evidence="4 14">Cofactor biosynthesis; molybdopterin biosynthesis.</text>
</comment>
<dbReference type="SUPFAM" id="SSF63867">
    <property type="entry name" value="MoeA C-terminal domain-like"/>
    <property type="match status" value="1"/>
</dbReference>
<dbReference type="PANTHER" id="PTHR10192:SF5">
    <property type="entry name" value="GEPHYRIN"/>
    <property type="match status" value="1"/>
</dbReference>
<organism evidence="16 17">
    <name type="scientific">Candidatus Hydrogenisulfobacillus filiaventi</name>
    <dbReference type="NCBI Taxonomy" id="2707344"/>
    <lineage>
        <taxon>Bacteria</taxon>
        <taxon>Bacillati</taxon>
        <taxon>Bacillota</taxon>
        <taxon>Clostridia</taxon>
        <taxon>Eubacteriales</taxon>
        <taxon>Clostridiales Family XVII. Incertae Sedis</taxon>
        <taxon>Candidatus Hydrogenisulfobacillus</taxon>
    </lineage>
</organism>
<comment type="similarity">
    <text evidence="5 14">Belongs to the MoeA family.</text>
</comment>
<evidence type="ECO:0000256" key="3">
    <source>
        <dbReference type="ARBA" id="ARBA00003487"/>
    </source>
</evidence>
<dbReference type="InterPro" id="IPR036135">
    <property type="entry name" value="MoeA_linker/N_sf"/>
</dbReference>
<dbReference type="PANTHER" id="PTHR10192">
    <property type="entry name" value="MOLYBDOPTERIN BIOSYNTHESIS PROTEIN"/>
    <property type="match status" value="1"/>
</dbReference>